<evidence type="ECO:0000313" key="2">
    <source>
        <dbReference type="Proteomes" id="UP001165366"/>
    </source>
</evidence>
<feature type="non-terminal residue" evidence="1">
    <location>
        <position position="1"/>
    </location>
</feature>
<evidence type="ECO:0000313" key="1">
    <source>
        <dbReference type="EMBL" id="MCG2589418.1"/>
    </source>
</evidence>
<sequence>KESLFFECMVRFGVIFKIQPLLEQTGNCLRLFPKGYLWCSLPAGIGSSTQGEALGCDISG</sequence>
<name>A0ABS9KF08_9BACT</name>
<keyword evidence="2" id="KW-1185">Reference proteome</keyword>
<reference evidence="1" key="2">
    <citation type="submission" date="2024-05" db="EMBL/GenBank/DDBJ databases">
        <title>Rhodohalobacter halophilus gen. nov., sp. nov., a moderately halophilic member of the family Balneolaceae.</title>
        <authorList>
            <person name="Xia J."/>
        </authorList>
    </citation>
    <scope>NUCLEOTIDE SEQUENCE</scope>
    <source>
        <strain evidence="1">WB101</strain>
    </source>
</reference>
<gene>
    <name evidence="1" type="ORF">L6773_12640</name>
</gene>
<dbReference type="RefSeq" id="WP_237854779.1">
    <property type="nucleotide sequence ID" value="NZ_JAKLWS010000016.1"/>
</dbReference>
<accession>A0ABS9KF08</accession>
<comment type="caution">
    <text evidence="1">The sequence shown here is derived from an EMBL/GenBank/DDBJ whole genome shotgun (WGS) entry which is preliminary data.</text>
</comment>
<proteinExistence type="predicted"/>
<dbReference type="EMBL" id="JAKLWS010000016">
    <property type="protein sequence ID" value="MCG2589418.1"/>
    <property type="molecule type" value="Genomic_DNA"/>
</dbReference>
<reference evidence="1" key="1">
    <citation type="submission" date="2022-01" db="EMBL/GenBank/DDBJ databases">
        <authorList>
            <person name="Wang Y."/>
        </authorList>
    </citation>
    <scope>NUCLEOTIDE SEQUENCE</scope>
    <source>
        <strain evidence="1">WB101</strain>
    </source>
</reference>
<organism evidence="1 2">
    <name type="scientific">Rhodohalobacter sulfatireducens</name>
    <dbReference type="NCBI Taxonomy" id="2911366"/>
    <lineage>
        <taxon>Bacteria</taxon>
        <taxon>Pseudomonadati</taxon>
        <taxon>Balneolota</taxon>
        <taxon>Balneolia</taxon>
        <taxon>Balneolales</taxon>
        <taxon>Balneolaceae</taxon>
        <taxon>Rhodohalobacter</taxon>
    </lineage>
</organism>
<protein>
    <submittedName>
        <fullName evidence="1">Uncharacterized protein</fullName>
    </submittedName>
</protein>
<dbReference type="Proteomes" id="UP001165366">
    <property type="component" value="Unassembled WGS sequence"/>
</dbReference>